<dbReference type="SMART" id="SM00028">
    <property type="entry name" value="TPR"/>
    <property type="match status" value="5"/>
</dbReference>
<evidence type="ECO:0008006" key="6">
    <source>
        <dbReference type="Google" id="ProtNLM"/>
    </source>
</evidence>
<feature type="repeat" description="TPR" evidence="3">
    <location>
        <begin position="225"/>
        <end position="258"/>
    </location>
</feature>
<proteinExistence type="predicted"/>
<evidence type="ECO:0000313" key="5">
    <source>
        <dbReference type="Proteomes" id="UP000050454"/>
    </source>
</evidence>
<sequence>MDLAKDAQCETWQNTLNPILKSSEHPKRGIKASTWVRLADAYANYTTACGKDSTSALKAWDAIHKAKELDTDGKSADDIEALMHGQLMYSAVVNQGVAHYNAGNIEKATEYFHIGYAVDPSDTLTSLYAGIASNQLGDTEMAKKAFIHYVDIANGDDESAFYSLSNMAKEEGNVEEAISWLKKGIDRTDNKELRGELVNLYIQNDMLDKAVADLEALVEKDPTNTNVMLNLGLLYDNQGNTDKALAIYEDILKIDPDNYDTNFSIAVVHFNAAVKIKQKVDAMDMDTYQKEGAAIEAEACSKFQDAKPYFEKALAAKPDAQEAKENLENLNNVLSQCK</sequence>
<keyword evidence="1" id="KW-0677">Repeat</keyword>
<reference evidence="4 5" key="1">
    <citation type="submission" date="2015-07" db="EMBL/GenBank/DDBJ databases">
        <title>The draft genome sequence of Leadbetterella sp. JN14-9.</title>
        <authorList>
            <person name="Liu Y."/>
            <person name="Du J."/>
            <person name="Shao Z."/>
        </authorList>
    </citation>
    <scope>NUCLEOTIDE SEQUENCE [LARGE SCALE GENOMIC DNA]</scope>
    <source>
        <strain evidence="4 5">JN14-9</strain>
    </source>
</reference>
<dbReference type="AlphaFoldDB" id="A0A0P7C7N8"/>
<keyword evidence="5" id="KW-1185">Reference proteome</keyword>
<dbReference type="PANTHER" id="PTHR45586:SF1">
    <property type="entry name" value="LIPOPOLYSACCHARIDE ASSEMBLY PROTEIN B"/>
    <property type="match status" value="1"/>
</dbReference>
<dbReference type="EMBL" id="LGTQ01000005">
    <property type="protein sequence ID" value="KPM49579.1"/>
    <property type="molecule type" value="Genomic_DNA"/>
</dbReference>
<dbReference type="PROSITE" id="PS50293">
    <property type="entry name" value="TPR_REGION"/>
    <property type="match status" value="1"/>
</dbReference>
<dbReference type="PROSITE" id="PS50005">
    <property type="entry name" value="TPR"/>
    <property type="match status" value="2"/>
</dbReference>
<dbReference type="InterPro" id="IPR019734">
    <property type="entry name" value="TPR_rpt"/>
</dbReference>
<organism evidence="4 5">
    <name type="scientific">Jiulongibacter sediminis</name>
    <dbReference type="NCBI Taxonomy" id="1605367"/>
    <lineage>
        <taxon>Bacteria</taxon>
        <taxon>Pseudomonadati</taxon>
        <taxon>Bacteroidota</taxon>
        <taxon>Cytophagia</taxon>
        <taxon>Cytophagales</taxon>
        <taxon>Leadbetterellaceae</taxon>
        <taxon>Jiulongibacter</taxon>
    </lineage>
</organism>
<dbReference type="InterPro" id="IPR011990">
    <property type="entry name" value="TPR-like_helical_dom_sf"/>
</dbReference>
<name>A0A0P7C7N8_9BACT</name>
<dbReference type="Gene3D" id="1.25.40.10">
    <property type="entry name" value="Tetratricopeptide repeat domain"/>
    <property type="match status" value="2"/>
</dbReference>
<protein>
    <recommendedName>
        <fullName evidence="6">UDP-N-acetylglucosamine--peptide N-acetylglucosaminyltransferase SPINDLY</fullName>
    </recommendedName>
</protein>
<evidence type="ECO:0000256" key="1">
    <source>
        <dbReference type="ARBA" id="ARBA00022737"/>
    </source>
</evidence>
<dbReference type="InterPro" id="IPR051012">
    <property type="entry name" value="CellSynth/LPSAsmb/PSIAsmb"/>
</dbReference>
<keyword evidence="2 3" id="KW-0802">TPR repeat</keyword>
<feature type="repeat" description="TPR" evidence="3">
    <location>
        <begin position="89"/>
        <end position="122"/>
    </location>
</feature>
<evidence type="ECO:0000256" key="3">
    <source>
        <dbReference type="PROSITE-ProRule" id="PRU00339"/>
    </source>
</evidence>
<dbReference type="Proteomes" id="UP000050454">
    <property type="component" value="Unassembled WGS sequence"/>
</dbReference>
<dbReference type="STRING" id="1605367.AFM12_02975"/>
<evidence type="ECO:0000256" key="2">
    <source>
        <dbReference type="ARBA" id="ARBA00022803"/>
    </source>
</evidence>
<dbReference type="SUPFAM" id="SSF81901">
    <property type="entry name" value="HCP-like"/>
    <property type="match status" value="1"/>
</dbReference>
<dbReference type="Pfam" id="PF14559">
    <property type="entry name" value="TPR_19"/>
    <property type="match status" value="1"/>
</dbReference>
<accession>A0A0P7C7N8</accession>
<comment type="caution">
    <text evidence="4">The sequence shown here is derived from an EMBL/GenBank/DDBJ whole genome shotgun (WGS) entry which is preliminary data.</text>
</comment>
<evidence type="ECO:0000313" key="4">
    <source>
        <dbReference type="EMBL" id="KPM49579.1"/>
    </source>
</evidence>
<dbReference type="PANTHER" id="PTHR45586">
    <property type="entry name" value="TPR REPEAT-CONTAINING PROTEIN PA4667"/>
    <property type="match status" value="1"/>
</dbReference>
<gene>
    <name evidence="4" type="ORF">AFM12_02975</name>
</gene>